<dbReference type="EMBL" id="JAEPBG010000001">
    <property type="protein sequence ID" value="MBK4733450.1"/>
    <property type="molecule type" value="Genomic_DNA"/>
</dbReference>
<dbReference type="RefSeq" id="WP_200590213.1">
    <property type="nucleotide sequence ID" value="NZ_JAEPBG010000001.1"/>
</dbReference>
<sequence>METRADLNQSTLALLEKSDISEEGISAITITAEKSPYFAELLNDAAKKNVSITLNEKQQGTYTEKQSNGKIVVVIDKSFDPGNQNNGITNIDKNPIIFATVLAHELGHALLPGGNEGTPANDPAKAAITGDNNEGVGLTTEYIVAKQSGLGAPQTGYMHSDNGQGNQPAPGTLTALLDDAAIQI</sequence>
<proteinExistence type="predicted"/>
<dbReference type="Gene3D" id="3.40.390.10">
    <property type="entry name" value="Collagenase (Catalytic Domain)"/>
    <property type="match status" value="1"/>
</dbReference>
<dbReference type="InterPro" id="IPR024079">
    <property type="entry name" value="MetalloPept_cat_dom_sf"/>
</dbReference>
<name>A0A934W528_9BURK</name>
<protein>
    <submittedName>
        <fullName evidence="1">Uncharacterized protein</fullName>
    </submittedName>
</protein>
<evidence type="ECO:0000313" key="1">
    <source>
        <dbReference type="EMBL" id="MBK4733450.1"/>
    </source>
</evidence>
<comment type="caution">
    <text evidence="1">The sequence shown here is derived from an EMBL/GenBank/DDBJ whole genome shotgun (WGS) entry which is preliminary data.</text>
</comment>
<evidence type="ECO:0000313" key="2">
    <source>
        <dbReference type="Proteomes" id="UP000622890"/>
    </source>
</evidence>
<organism evidence="1 2">
    <name type="scientific">Noviherbaspirillum pedocola</name>
    <dbReference type="NCBI Taxonomy" id="2801341"/>
    <lineage>
        <taxon>Bacteria</taxon>
        <taxon>Pseudomonadati</taxon>
        <taxon>Pseudomonadota</taxon>
        <taxon>Betaproteobacteria</taxon>
        <taxon>Burkholderiales</taxon>
        <taxon>Oxalobacteraceae</taxon>
        <taxon>Noviherbaspirillum</taxon>
    </lineage>
</organism>
<dbReference type="AlphaFoldDB" id="A0A934W528"/>
<keyword evidence="2" id="KW-1185">Reference proteome</keyword>
<dbReference type="Proteomes" id="UP000622890">
    <property type="component" value="Unassembled WGS sequence"/>
</dbReference>
<gene>
    <name evidence="1" type="ORF">JJB74_02295</name>
</gene>
<accession>A0A934W528</accession>
<reference evidence="1" key="1">
    <citation type="submission" date="2021-01" db="EMBL/GenBank/DDBJ databases">
        <title>Genome sequence of strain Noviherbaspirillum sp. DKR-6.</title>
        <authorList>
            <person name="Chaudhary D.K."/>
        </authorList>
    </citation>
    <scope>NUCLEOTIDE SEQUENCE</scope>
    <source>
        <strain evidence="1">DKR-6</strain>
    </source>
</reference>
<dbReference type="GO" id="GO:0008237">
    <property type="term" value="F:metallopeptidase activity"/>
    <property type="evidence" value="ECO:0007669"/>
    <property type="project" value="InterPro"/>
</dbReference>